<reference evidence="5 6" key="1">
    <citation type="journal article" date="1992" name="Lakartidningen">
        <title>[Penicillin V and not amoxicillin is the first choice preparation in acute otitis].</title>
        <authorList>
            <person name="Kamme C."/>
            <person name="Lundgren K."/>
            <person name="Prellner K."/>
        </authorList>
    </citation>
    <scope>NUCLEOTIDE SEQUENCE [LARGE SCALE GENOMIC DNA]</scope>
    <source>
        <strain evidence="5 6">W1</strain>
    </source>
</reference>
<evidence type="ECO:0000313" key="6">
    <source>
        <dbReference type="Proteomes" id="UP000325116"/>
    </source>
</evidence>
<comment type="caution">
    <text evidence="5">The sequence shown here is derived from an EMBL/GenBank/DDBJ whole genome shotgun (WGS) entry which is preliminary data.</text>
</comment>
<dbReference type="SUPFAM" id="SSF52540">
    <property type="entry name" value="P-loop containing nucleoside triphosphate hydrolases"/>
    <property type="match status" value="1"/>
</dbReference>
<dbReference type="Gene3D" id="3.40.50.300">
    <property type="entry name" value="P-loop containing nucleotide triphosphate hydrolases"/>
    <property type="match status" value="1"/>
</dbReference>
<dbReference type="FunFam" id="3.40.50.300:FF:000425">
    <property type="entry name" value="Probable ABC transporter, ATP-binding subunit"/>
    <property type="match status" value="1"/>
</dbReference>
<evidence type="ECO:0000256" key="1">
    <source>
        <dbReference type="ARBA" id="ARBA00022448"/>
    </source>
</evidence>
<dbReference type="AlphaFoldDB" id="A0A5C8CFH9"/>
<dbReference type="PANTHER" id="PTHR42781:SF4">
    <property type="entry name" value="SPERMIDINE_PUTRESCINE IMPORT ATP-BINDING PROTEIN POTA"/>
    <property type="match status" value="1"/>
</dbReference>
<dbReference type="InterPro" id="IPR017871">
    <property type="entry name" value="ABC_transporter-like_CS"/>
</dbReference>
<protein>
    <submittedName>
        <fullName evidence="5">ABC transporter ATP-binding protein</fullName>
    </submittedName>
</protein>
<dbReference type="InterPro" id="IPR003593">
    <property type="entry name" value="AAA+_ATPase"/>
</dbReference>
<dbReference type="Gene3D" id="2.40.50.100">
    <property type="match status" value="1"/>
</dbReference>
<dbReference type="InterPro" id="IPR003439">
    <property type="entry name" value="ABC_transporter-like_ATP-bd"/>
</dbReference>
<dbReference type="Proteomes" id="UP000325116">
    <property type="component" value="Unassembled WGS sequence"/>
</dbReference>
<dbReference type="PROSITE" id="PS50893">
    <property type="entry name" value="ABC_TRANSPORTER_2"/>
    <property type="match status" value="1"/>
</dbReference>
<dbReference type="RefSeq" id="WP_147758696.1">
    <property type="nucleotide sequence ID" value="NZ_SAXT01000005.1"/>
</dbReference>
<name>A0A5C8CFH9_9SPIR</name>
<dbReference type="GO" id="GO:0015697">
    <property type="term" value="P:quaternary ammonium group transport"/>
    <property type="evidence" value="ECO:0007669"/>
    <property type="project" value="UniProtKB-ARBA"/>
</dbReference>
<sequence>MANILFKNVYKSFENKDILKDLSFEVNSGECFTIVGPSGCGKTVVLRLIAGFEVPDKGSISISDNIVASTNPKIFIQPENRKAGVVFQDYAVWPHKTVMGNVIYPLEIQKIEKNEAKRRAQKSIDMVNLTGLEDRLPYQLSGGQQQRVALSRALVADNNVLLLDEPLTNLDANLREEMRFEIKDIQRKTNNTIIYVTHDQEVALAISDRIAVMDNRGNFRQIGTPIEVYKNPIDPFVFKFLGLANFIHLKMKDDKLIIFENDKDFPYQLNKEIKGKDKFLAAIRPMDVDISKTKSEKSIEGKIERTSLLGAIIDYKINIDENISVRSQIQTEEAHQNGYIFKEGENCFITFNDIIFYENDDEIEKEIF</sequence>
<dbReference type="SMART" id="SM00382">
    <property type="entry name" value="AAA"/>
    <property type="match status" value="1"/>
</dbReference>
<evidence type="ECO:0000313" key="5">
    <source>
        <dbReference type="EMBL" id="TXJ11797.1"/>
    </source>
</evidence>
<dbReference type="SUPFAM" id="SSF50331">
    <property type="entry name" value="MOP-like"/>
    <property type="match status" value="1"/>
</dbReference>
<evidence type="ECO:0000259" key="4">
    <source>
        <dbReference type="PROSITE" id="PS50893"/>
    </source>
</evidence>
<evidence type="ECO:0000256" key="2">
    <source>
        <dbReference type="ARBA" id="ARBA00022741"/>
    </source>
</evidence>
<dbReference type="GO" id="GO:0016887">
    <property type="term" value="F:ATP hydrolysis activity"/>
    <property type="evidence" value="ECO:0007669"/>
    <property type="project" value="InterPro"/>
</dbReference>
<dbReference type="InterPro" id="IPR027417">
    <property type="entry name" value="P-loop_NTPase"/>
</dbReference>
<organism evidence="5 6">
    <name type="scientific">Brachyspira aalborgi</name>
    <dbReference type="NCBI Taxonomy" id="29522"/>
    <lineage>
        <taxon>Bacteria</taxon>
        <taxon>Pseudomonadati</taxon>
        <taxon>Spirochaetota</taxon>
        <taxon>Spirochaetia</taxon>
        <taxon>Brachyspirales</taxon>
        <taxon>Brachyspiraceae</taxon>
        <taxon>Brachyspira</taxon>
    </lineage>
</organism>
<dbReference type="InterPro" id="IPR050093">
    <property type="entry name" value="ABC_SmlMolc_Importer"/>
</dbReference>
<gene>
    <name evidence="5" type="ORF">EPJ80_08780</name>
</gene>
<keyword evidence="2" id="KW-0547">Nucleotide-binding</keyword>
<dbReference type="GO" id="GO:0005524">
    <property type="term" value="F:ATP binding"/>
    <property type="evidence" value="ECO:0007669"/>
    <property type="project" value="UniProtKB-KW"/>
</dbReference>
<feature type="domain" description="ABC transporter" evidence="4">
    <location>
        <begin position="4"/>
        <end position="241"/>
    </location>
</feature>
<dbReference type="EMBL" id="SAXT01000005">
    <property type="protein sequence ID" value="TXJ11797.1"/>
    <property type="molecule type" value="Genomic_DNA"/>
</dbReference>
<dbReference type="PROSITE" id="PS00211">
    <property type="entry name" value="ABC_TRANSPORTER_1"/>
    <property type="match status" value="1"/>
</dbReference>
<dbReference type="InterPro" id="IPR008995">
    <property type="entry name" value="Mo/tungstate-bd_C_term_dom"/>
</dbReference>
<accession>A0A5C8CFH9</accession>
<evidence type="ECO:0000256" key="3">
    <source>
        <dbReference type="ARBA" id="ARBA00022840"/>
    </source>
</evidence>
<dbReference type="Gene3D" id="2.40.50.140">
    <property type="entry name" value="Nucleic acid-binding proteins"/>
    <property type="match status" value="1"/>
</dbReference>
<proteinExistence type="predicted"/>
<keyword evidence="1" id="KW-0813">Transport</keyword>
<dbReference type="PANTHER" id="PTHR42781">
    <property type="entry name" value="SPERMIDINE/PUTRESCINE IMPORT ATP-BINDING PROTEIN POTA"/>
    <property type="match status" value="1"/>
</dbReference>
<keyword evidence="3 5" id="KW-0067">ATP-binding</keyword>
<dbReference type="Pfam" id="PF00005">
    <property type="entry name" value="ABC_tran"/>
    <property type="match status" value="1"/>
</dbReference>
<dbReference type="InterPro" id="IPR012340">
    <property type="entry name" value="NA-bd_OB-fold"/>
</dbReference>